<reference evidence="8 9" key="1">
    <citation type="submission" date="2023-09" db="EMBL/GenBank/DDBJ databases">
        <title>Complete-Gapless Cercospora beticola genome.</title>
        <authorList>
            <person name="Wyatt N.A."/>
            <person name="Spanner R.E."/>
            <person name="Bolton M.D."/>
        </authorList>
    </citation>
    <scope>NUCLEOTIDE SEQUENCE [LARGE SCALE GENOMIC DNA]</scope>
    <source>
        <strain evidence="8">Cb09-40</strain>
    </source>
</reference>
<dbReference type="RefSeq" id="XP_023450528.2">
    <property type="nucleotide sequence ID" value="XM_023603887.2"/>
</dbReference>
<evidence type="ECO:0000256" key="1">
    <source>
        <dbReference type="ARBA" id="ARBA00004141"/>
    </source>
</evidence>
<feature type="domain" description="Major facilitator superfamily (MFS) profile" evidence="7">
    <location>
        <begin position="228"/>
        <end position="689"/>
    </location>
</feature>
<dbReference type="InterPro" id="IPR011701">
    <property type="entry name" value="MFS"/>
</dbReference>
<evidence type="ECO:0000259" key="7">
    <source>
        <dbReference type="PROSITE" id="PS50850"/>
    </source>
</evidence>
<evidence type="ECO:0000313" key="8">
    <source>
        <dbReference type="EMBL" id="WPB07923.1"/>
    </source>
</evidence>
<feature type="transmembrane region" description="Helical" evidence="6">
    <location>
        <begin position="395"/>
        <end position="417"/>
    </location>
</feature>
<dbReference type="PANTHER" id="PTHR42718">
    <property type="entry name" value="MAJOR FACILITATOR SUPERFAMILY MULTIDRUG TRANSPORTER MFSC"/>
    <property type="match status" value="1"/>
</dbReference>
<accession>A0ABZ0P7Y9</accession>
<evidence type="ECO:0000256" key="6">
    <source>
        <dbReference type="SAM" id="Phobius"/>
    </source>
</evidence>
<organism evidence="8 9">
    <name type="scientific">Cercospora beticola</name>
    <name type="common">Sugarbeet leaf spot fungus</name>
    <dbReference type="NCBI Taxonomy" id="122368"/>
    <lineage>
        <taxon>Eukaryota</taxon>
        <taxon>Fungi</taxon>
        <taxon>Dikarya</taxon>
        <taxon>Ascomycota</taxon>
        <taxon>Pezizomycotina</taxon>
        <taxon>Dothideomycetes</taxon>
        <taxon>Dothideomycetidae</taxon>
        <taxon>Mycosphaerellales</taxon>
        <taxon>Mycosphaerellaceae</taxon>
        <taxon>Cercospora</taxon>
    </lineage>
</organism>
<keyword evidence="4 6" id="KW-0472">Membrane</keyword>
<evidence type="ECO:0000256" key="3">
    <source>
        <dbReference type="ARBA" id="ARBA00022989"/>
    </source>
</evidence>
<name>A0ABZ0P7Y9_CERBT</name>
<feature type="transmembrane region" description="Helical" evidence="6">
    <location>
        <begin position="498"/>
        <end position="518"/>
    </location>
</feature>
<feature type="transmembrane region" description="Helical" evidence="6">
    <location>
        <begin position="307"/>
        <end position="331"/>
    </location>
</feature>
<dbReference type="SUPFAM" id="SSF103473">
    <property type="entry name" value="MFS general substrate transporter"/>
    <property type="match status" value="1"/>
</dbReference>
<dbReference type="Gene3D" id="1.20.1250.20">
    <property type="entry name" value="MFS general substrate transporter like domains"/>
    <property type="match status" value="1"/>
</dbReference>
<feature type="transmembrane region" description="Helical" evidence="6">
    <location>
        <begin position="337"/>
        <end position="358"/>
    </location>
</feature>
<feature type="transmembrane region" description="Helical" evidence="6">
    <location>
        <begin position="365"/>
        <end position="389"/>
    </location>
</feature>
<dbReference type="Pfam" id="PF07690">
    <property type="entry name" value="MFS_1"/>
    <property type="match status" value="1"/>
</dbReference>
<feature type="transmembrane region" description="Helical" evidence="6">
    <location>
        <begin position="429"/>
        <end position="448"/>
    </location>
</feature>
<gene>
    <name evidence="8" type="ORF">RHO25_012587</name>
</gene>
<dbReference type="Proteomes" id="UP001302367">
    <property type="component" value="Chromosome 9"/>
</dbReference>
<dbReference type="PANTHER" id="PTHR42718:SF41">
    <property type="entry name" value="MFS TRANSPORTER OF UNKOWN SPECIFICITY (AFU_ORTHOLOGUE AFUA_5G09940)-RELATED"/>
    <property type="match status" value="1"/>
</dbReference>
<comment type="subcellular location">
    <subcellularLocation>
        <location evidence="1">Membrane</location>
        <topology evidence="1">Multi-pass membrane protein</topology>
    </subcellularLocation>
</comment>
<feature type="transmembrane region" description="Helical" evidence="6">
    <location>
        <begin position="563"/>
        <end position="582"/>
    </location>
</feature>
<dbReference type="InterPro" id="IPR020846">
    <property type="entry name" value="MFS_dom"/>
</dbReference>
<keyword evidence="2 6" id="KW-0812">Transmembrane</keyword>
<evidence type="ECO:0000313" key="9">
    <source>
        <dbReference type="Proteomes" id="UP001302367"/>
    </source>
</evidence>
<sequence length="741" mass="80135">MPLRRSAEYDEDRDQLPCSESGPIPELWGIHPSFPQVFLEPDTIRQSPYTQDEAAYDAFQYNHPSMTRSRSQQSADYFEGLPASLRPAYGRVGRPKSPSAESMAAEWADQMNMMRMRQDRIDCWIDSLDSQISLARTQGTALEEVPLSEGLSPLAQTASRQPRHWSGQQRKAVPVKSVHGSILVATSGLSGDQSRGVSSRRTAMAPTEGGGDVVVMAPWRSSEMLLTATLCLFQALLFYPYGQGLTTAISLSGSLLHATDRSTQALPEHDRQKTMADAAWIAASYPLTHAAFSLLGHQFGSACGHRLMLLAACIFWIAFQLGCAFAPSVAALCILRAFAGIGASFMTANVVALIVVFMPAGRKRAMALGLVGAMALIGTSVACVLSAILVQLTTWKWSFIAPACCGAALFLLALATVPRDSPIQSRARIDLIGSYLGIAGLCLFNFVFNQARVVGWDEPYIYILVPIALGHMLSFFFWETRIASNPVLPVGLQRSRHLPRTLFMVLCSSLSLGVFLWYFGLFGTQIRKYSLIESGANYQPITVLSVATIFASSRLLTWASAKYLLAGVNLALILATTLLAAAPNDVTFWAMPFPASCMIALSATLAQAAGRAIEVESFEQKYQSVAVTLLHAMLSYGLSTGIGIAGTVEMEAYGDGHDALVGYQCAFIFAAAPAGIALVGSLMFLGGDTRSKTGGFEQMKETKPRRRLLGKTSRFVTSSVVDRARRDAKTASLPDLIPVVL</sequence>
<keyword evidence="3 6" id="KW-1133">Transmembrane helix</keyword>
<feature type="transmembrane region" description="Helical" evidence="6">
    <location>
        <begin position="660"/>
        <end position="685"/>
    </location>
</feature>
<dbReference type="EMBL" id="CP134192">
    <property type="protein sequence ID" value="WPB07923.1"/>
    <property type="molecule type" value="Genomic_DNA"/>
</dbReference>
<feature type="transmembrane region" description="Helical" evidence="6">
    <location>
        <begin position="625"/>
        <end position="648"/>
    </location>
</feature>
<dbReference type="InterPro" id="IPR036259">
    <property type="entry name" value="MFS_trans_sf"/>
</dbReference>
<feature type="transmembrane region" description="Helical" evidence="6">
    <location>
        <begin position="588"/>
        <end position="613"/>
    </location>
</feature>
<proteinExistence type="predicted"/>
<keyword evidence="9" id="KW-1185">Reference proteome</keyword>
<evidence type="ECO:0000256" key="5">
    <source>
        <dbReference type="SAM" id="MobiDB-lite"/>
    </source>
</evidence>
<feature type="transmembrane region" description="Helical" evidence="6">
    <location>
        <begin position="460"/>
        <end position="478"/>
    </location>
</feature>
<evidence type="ECO:0000256" key="2">
    <source>
        <dbReference type="ARBA" id="ARBA00022692"/>
    </source>
</evidence>
<dbReference type="PROSITE" id="PS50850">
    <property type="entry name" value="MFS"/>
    <property type="match status" value="1"/>
</dbReference>
<dbReference type="GeneID" id="35434897"/>
<evidence type="ECO:0000256" key="4">
    <source>
        <dbReference type="ARBA" id="ARBA00023136"/>
    </source>
</evidence>
<protein>
    <recommendedName>
        <fullName evidence="7">Major facilitator superfamily (MFS) profile domain-containing protein</fullName>
    </recommendedName>
</protein>
<feature type="region of interest" description="Disordered" evidence="5">
    <location>
        <begin position="1"/>
        <end position="24"/>
    </location>
</feature>